<protein>
    <recommendedName>
        <fullName evidence="5">Lipoprotein</fullName>
    </recommendedName>
</protein>
<proteinExistence type="predicted"/>
<evidence type="ECO:0000256" key="2">
    <source>
        <dbReference type="SAM" id="MobiDB-lite"/>
    </source>
</evidence>
<sequence length="215" mass="22729">MVNVKAFKPASTNKIALLLPLNGQAAVFGRTIQQGFEAAKNIGTQPVAAQVAAAPAADVAEQPQPQTVDGVASPAQASVSDLTGEQPAAQPVPVSAPATSTAAVNAPANPSAELKIYDTSSQPLSQILSQVQQDGASIVVGPLLKNNVEELLKSNTPLNVLALNRCAEVWLFSCGGSRRISKTASIFVTSRFRQKTKRAMQRVIFVTRVNKRRWC</sequence>
<dbReference type="Pfam" id="PF04348">
    <property type="entry name" value="LppC"/>
    <property type="match status" value="2"/>
</dbReference>
<dbReference type="PANTHER" id="PTHR38038:SF1">
    <property type="entry name" value="PENICILLIN-BINDING PROTEIN ACTIVATOR LPOA"/>
    <property type="match status" value="1"/>
</dbReference>
<evidence type="ECO:0000313" key="3">
    <source>
        <dbReference type="EMBL" id="BBU80641.1"/>
    </source>
</evidence>
<feature type="compositionally biased region" description="Low complexity" evidence="2">
    <location>
        <begin position="86"/>
        <end position="96"/>
    </location>
</feature>
<reference evidence="3 4" key="1">
    <citation type="submission" date="2020-01" db="EMBL/GenBank/DDBJ databases">
        <title>Dynamics of blaIMP-6 dissemination in carbapenem resistant Enterobacteriacea isolated from regional surveillance in Osaka, Japan.</title>
        <authorList>
            <person name="Abe R."/>
            <person name="Akeda Y."/>
            <person name="Sugawara Y."/>
            <person name="Yamamoto N."/>
            <person name="Tomono K."/>
            <person name="Takeuchi D."/>
            <person name="Kawahara R."/>
            <person name="Hamada S."/>
        </authorList>
    </citation>
    <scope>NUCLEOTIDE SEQUENCE [LARGE SCALE GENOMIC DNA]</scope>
    <source>
        <strain evidence="3 4">E300</strain>
    </source>
</reference>
<evidence type="ECO:0008006" key="5">
    <source>
        <dbReference type="Google" id="ProtNLM"/>
    </source>
</evidence>
<evidence type="ECO:0000256" key="1">
    <source>
        <dbReference type="ARBA" id="ARBA00023136"/>
    </source>
</evidence>
<gene>
    <name evidence="3" type="ORF">EIMP300_20410</name>
</gene>
<dbReference type="SUPFAM" id="SSF53822">
    <property type="entry name" value="Periplasmic binding protein-like I"/>
    <property type="match status" value="1"/>
</dbReference>
<evidence type="ECO:0000313" key="4">
    <source>
        <dbReference type="Proteomes" id="UP000467488"/>
    </source>
</evidence>
<dbReference type="AlphaFoldDB" id="A0A8S0FK86"/>
<dbReference type="GO" id="GO:0031241">
    <property type="term" value="C:periplasmic side of cell outer membrane"/>
    <property type="evidence" value="ECO:0007669"/>
    <property type="project" value="TreeGrafter"/>
</dbReference>
<dbReference type="GO" id="GO:0009252">
    <property type="term" value="P:peptidoglycan biosynthetic process"/>
    <property type="evidence" value="ECO:0007669"/>
    <property type="project" value="TreeGrafter"/>
</dbReference>
<dbReference type="PANTHER" id="PTHR38038">
    <property type="entry name" value="PENICILLIN-BINDING PROTEIN ACTIVATOR LPOA"/>
    <property type="match status" value="1"/>
</dbReference>
<feature type="region of interest" description="Disordered" evidence="2">
    <location>
        <begin position="58"/>
        <end position="96"/>
    </location>
</feature>
<dbReference type="Gene3D" id="3.40.50.2300">
    <property type="match status" value="1"/>
</dbReference>
<accession>A0A8S0FK86</accession>
<dbReference type="InterPro" id="IPR007443">
    <property type="entry name" value="LpoA"/>
</dbReference>
<dbReference type="EMBL" id="AP022360">
    <property type="protein sequence ID" value="BBU80641.1"/>
    <property type="molecule type" value="Genomic_DNA"/>
</dbReference>
<dbReference type="GO" id="GO:0030234">
    <property type="term" value="F:enzyme regulator activity"/>
    <property type="evidence" value="ECO:0007669"/>
    <property type="project" value="TreeGrafter"/>
</dbReference>
<keyword evidence="1" id="KW-0472">Membrane</keyword>
<name>A0A8S0FK86_ECOLX</name>
<dbReference type="InterPro" id="IPR028082">
    <property type="entry name" value="Peripla_BP_I"/>
</dbReference>
<dbReference type="Proteomes" id="UP000467488">
    <property type="component" value="Chromosome"/>
</dbReference>
<organism evidence="3 4">
    <name type="scientific">Escherichia coli</name>
    <dbReference type="NCBI Taxonomy" id="562"/>
    <lineage>
        <taxon>Bacteria</taxon>
        <taxon>Pseudomonadati</taxon>
        <taxon>Pseudomonadota</taxon>
        <taxon>Gammaproteobacteria</taxon>
        <taxon>Enterobacterales</taxon>
        <taxon>Enterobacteriaceae</taxon>
        <taxon>Escherichia</taxon>
    </lineage>
</organism>